<protein>
    <submittedName>
        <fullName evidence="1">Uncharacterized protein</fullName>
    </submittedName>
</protein>
<dbReference type="AlphaFoldDB" id="A0A0F3GRA5"/>
<dbReference type="EMBL" id="LACI01001428">
    <property type="protein sequence ID" value="KJU84490.1"/>
    <property type="molecule type" value="Genomic_DNA"/>
</dbReference>
<name>A0A0F3GRA5_9BACT</name>
<evidence type="ECO:0000313" key="2">
    <source>
        <dbReference type="Proteomes" id="UP000033423"/>
    </source>
</evidence>
<gene>
    <name evidence="1" type="ORF">MBAV_003317</name>
</gene>
<sequence length="160" mass="18355">MITLIMTIGNAEGGFAENPILFVFVENNTIDKSEENVYKYFNADLLQIYDKIKSIPFPDKWHLEGISPPTDDCKETTISVIEYIYDCFKIIPIFKRVEVTIEEGIFIKYVNNTNGNELSIEIYNDLEKAAILTNAKEIKLAVDIIENTEFDDIIKAFLND</sequence>
<evidence type="ECO:0000313" key="1">
    <source>
        <dbReference type="EMBL" id="KJU84490.1"/>
    </source>
</evidence>
<dbReference type="Proteomes" id="UP000033423">
    <property type="component" value="Unassembled WGS sequence"/>
</dbReference>
<reference evidence="1 2" key="1">
    <citation type="submission" date="2015-02" db="EMBL/GenBank/DDBJ databases">
        <title>Single-cell genomics of uncultivated deep-branching MTB reveals a conserved set of magnetosome genes.</title>
        <authorList>
            <person name="Kolinko S."/>
            <person name="Richter M."/>
            <person name="Glockner F.O."/>
            <person name="Brachmann A."/>
            <person name="Schuler D."/>
        </authorList>
    </citation>
    <scope>NUCLEOTIDE SEQUENCE [LARGE SCALE GENOMIC DNA]</scope>
    <source>
        <strain evidence="1">TM-1</strain>
    </source>
</reference>
<comment type="caution">
    <text evidence="1">The sequence shown here is derived from an EMBL/GenBank/DDBJ whole genome shotgun (WGS) entry which is preliminary data.</text>
</comment>
<proteinExistence type="predicted"/>
<accession>A0A0F3GRA5</accession>
<keyword evidence="2" id="KW-1185">Reference proteome</keyword>
<organism evidence="1 2">
    <name type="scientific">Candidatus Magnetobacterium bavaricum</name>
    <dbReference type="NCBI Taxonomy" id="29290"/>
    <lineage>
        <taxon>Bacteria</taxon>
        <taxon>Pseudomonadati</taxon>
        <taxon>Nitrospirota</taxon>
        <taxon>Thermodesulfovibrionia</taxon>
        <taxon>Thermodesulfovibrionales</taxon>
        <taxon>Candidatus Magnetobacteriaceae</taxon>
        <taxon>Candidatus Magnetobacterium</taxon>
    </lineage>
</organism>